<evidence type="ECO:0000256" key="1">
    <source>
        <dbReference type="ARBA" id="ARBA00001971"/>
    </source>
</evidence>
<dbReference type="Proteomes" id="UP000035579">
    <property type="component" value="Chromosome"/>
</dbReference>
<gene>
    <name evidence="9" type="ORF">AA314_06918</name>
    <name evidence="10" type="ORF">ATI61_102354</name>
</gene>
<keyword evidence="5 8" id="KW-0560">Oxidoreductase</keyword>
<reference evidence="9 11" key="1">
    <citation type="submission" date="2015-05" db="EMBL/GenBank/DDBJ databases">
        <title>Genome assembly of Archangium gephyra DSM 2261.</title>
        <authorList>
            <person name="Sharma G."/>
            <person name="Subramanian S."/>
        </authorList>
    </citation>
    <scope>NUCLEOTIDE SEQUENCE [LARGE SCALE GENOMIC DNA]</scope>
    <source>
        <strain evidence="9 11">DSM 2261</strain>
    </source>
</reference>
<dbReference type="SUPFAM" id="SSF48264">
    <property type="entry name" value="Cytochrome P450"/>
    <property type="match status" value="1"/>
</dbReference>
<evidence type="ECO:0000256" key="5">
    <source>
        <dbReference type="ARBA" id="ARBA00023002"/>
    </source>
</evidence>
<dbReference type="PRINTS" id="PR00385">
    <property type="entry name" value="P450"/>
</dbReference>
<evidence type="ECO:0000256" key="6">
    <source>
        <dbReference type="ARBA" id="ARBA00023004"/>
    </source>
</evidence>
<dbReference type="GO" id="GO:0004497">
    <property type="term" value="F:monooxygenase activity"/>
    <property type="evidence" value="ECO:0007669"/>
    <property type="project" value="UniProtKB-KW"/>
</dbReference>
<evidence type="ECO:0000313" key="12">
    <source>
        <dbReference type="Proteomes" id="UP000256345"/>
    </source>
</evidence>
<dbReference type="InterPro" id="IPR002397">
    <property type="entry name" value="Cyt_P450_B"/>
</dbReference>
<dbReference type="PRINTS" id="PR00359">
    <property type="entry name" value="BP450"/>
</dbReference>
<dbReference type="PANTHER" id="PTHR24286:SF24">
    <property type="entry name" value="LANOSTEROL 14-ALPHA DEMETHYLASE"/>
    <property type="match status" value="1"/>
</dbReference>
<evidence type="ECO:0000256" key="8">
    <source>
        <dbReference type="RuleBase" id="RU000461"/>
    </source>
</evidence>
<dbReference type="InterPro" id="IPR001128">
    <property type="entry name" value="Cyt_P450"/>
</dbReference>
<dbReference type="KEGG" id="age:AA314_06918"/>
<evidence type="ECO:0000256" key="2">
    <source>
        <dbReference type="ARBA" id="ARBA00010617"/>
    </source>
</evidence>
<keyword evidence="3 8" id="KW-0349">Heme</keyword>
<dbReference type="GO" id="GO:0016705">
    <property type="term" value="F:oxidoreductase activity, acting on paired donors, with incorporation or reduction of molecular oxygen"/>
    <property type="evidence" value="ECO:0007669"/>
    <property type="project" value="InterPro"/>
</dbReference>
<evidence type="ECO:0000256" key="4">
    <source>
        <dbReference type="ARBA" id="ARBA00022723"/>
    </source>
</evidence>
<accession>A0AAC8TGK0</accession>
<dbReference type="PROSITE" id="PS00086">
    <property type="entry name" value="CYTOCHROME_P450"/>
    <property type="match status" value="1"/>
</dbReference>
<dbReference type="EMBL" id="QUMU01000002">
    <property type="protein sequence ID" value="REG35980.1"/>
    <property type="molecule type" value="Genomic_DNA"/>
</dbReference>
<comment type="similarity">
    <text evidence="2 8">Belongs to the cytochrome P450 family.</text>
</comment>
<dbReference type="Gene3D" id="1.10.630.10">
    <property type="entry name" value="Cytochrome P450"/>
    <property type="match status" value="1"/>
</dbReference>
<sequence>MQALTNLFSRSPRKAELREGIPVLPGAVPVLGHAPYTLGNALTFLRDAESKVGPLFWTKNIGRYTLVCMGEPGFELLKNKVTSSEFIREGSPDFIGDSLMSRDGASHRNLRSAMSAAFTPRGLTASGAASIAAEVVESYTSRLPQEPFSLLDLTQGLTLDVIFRIIGIDNEELAAWNRNYREFVLGALPIKLDFPYSPARRARQGKQWLDSRLSNLISKARGKPEMPGTLSALLKARDEEGKELTEDELIQNLRLLALAGHETSASVMAWMGIVLAQQPALWEQLRDEAMAAPAMPRSPEELKRHPFAEALFREVLRLYPPVSWTGREAIEDLELYGKRVPKGTTILVPVGTYGHDPKLFPDPERCDPTRWMGRRLPPSAIETAAFGGGPHFCLGYHLAWVELVQFATGFAREVARRGMKPQLAPGTAEPKLTYFPFGAPPKKTRIQLVPA</sequence>
<dbReference type="RefSeq" id="WP_169800773.1">
    <property type="nucleotide sequence ID" value="NZ_CP011509.1"/>
</dbReference>
<dbReference type="InterPro" id="IPR017972">
    <property type="entry name" value="Cyt_P450_CS"/>
</dbReference>
<dbReference type="AlphaFoldDB" id="A0AAC8TGK0"/>
<dbReference type="GO" id="GO:0005506">
    <property type="term" value="F:iron ion binding"/>
    <property type="evidence" value="ECO:0007669"/>
    <property type="project" value="InterPro"/>
</dbReference>
<evidence type="ECO:0000256" key="3">
    <source>
        <dbReference type="ARBA" id="ARBA00022617"/>
    </source>
</evidence>
<name>A0AAC8TGK0_9BACT</name>
<dbReference type="GO" id="GO:0020037">
    <property type="term" value="F:heme binding"/>
    <property type="evidence" value="ECO:0007669"/>
    <property type="project" value="InterPro"/>
</dbReference>
<dbReference type="InterPro" id="IPR036396">
    <property type="entry name" value="Cyt_P450_sf"/>
</dbReference>
<keyword evidence="6 8" id="KW-0408">Iron</keyword>
<dbReference type="EMBL" id="CP011509">
    <property type="protein sequence ID" value="AKJ05292.1"/>
    <property type="molecule type" value="Genomic_DNA"/>
</dbReference>
<keyword evidence="4 8" id="KW-0479">Metal-binding</keyword>
<dbReference type="GO" id="GO:0016125">
    <property type="term" value="P:sterol metabolic process"/>
    <property type="evidence" value="ECO:0007669"/>
    <property type="project" value="TreeGrafter"/>
</dbReference>
<evidence type="ECO:0000313" key="11">
    <source>
        <dbReference type="Proteomes" id="UP000035579"/>
    </source>
</evidence>
<evidence type="ECO:0000313" key="9">
    <source>
        <dbReference type="EMBL" id="AKJ05292.1"/>
    </source>
</evidence>
<evidence type="ECO:0000313" key="10">
    <source>
        <dbReference type="EMBL" id="REG35980.1"/>
    </source>
</evidence>
<evidence type="ECO:0000256" key="7">
    <source>
        <dbReference type="ARBA" id="ARBA00023033"/>
    </source>
</evidence>
<comment type="cofactor">
    <cofactor evidence="1">
        <name>heme</name>
        <dbReference type="ChEBI" id="CHEBI:30413"/>
    </cofactor>
</comment>
<proteinExistence type="inferred from homology"/>
<keyword evidence="12" id="KW-1185">Reference proteome</keyword>
<keyword evidence="7 8" id="KW-0503">Monooxygenase</keyword>
<dbReference type="PANTHER" id="PTHR24286">
    <property type="entry name" value="CYTOCHROME P450 26"/>
    <property type="match status" value="1"/>
</dbReference>
<dbReference type="Pfam" id="PF00067">
    <property type="entry name" value="p450"/>
    <property type="match status" value="1"/>
</dbReference>
<dbReference type="Proteomes" id="UP000256345">
    <property type="component" value="Unassembled WGS sequence"/>
</dbReference>
<protein>
    <submittedName>
        <fullName evidence="9 10">Cytochrome P450</fullName>
    </submittedName>
</protein>
<organism evidence="9 11">
    <name type="scientific">Archangium gephyra</name>
    <dbReference type="NCBI Taxonomy" id="48"/>
    <lineage>
        <taxon>Bacteria</taxon>
        <taxon>Pseudomonadati</taxon>
        <taxon>Myxococcota</taxon>
        <taxon>Myxococcia</taxon>
        <taxon>Myxococcales</taxon>
        <taxon>Cystobacterineae</taxon>
        <taxon>Archangiaceae</taxon>
        <taxon>Archangium</taxon>
    </lineage>
</organism>
<reference evidence="10 12" key="2">
    <citation type="submission" date="2018-08" db="EMBL/GenBank/DDBJ databases">
        <title>Genomic Encyclopedia of Archaeal and Bacterial Type Strains, Phase II (KMG-II): from individual species to whole genera.</title>
        <authorList>
            <person name="Goeker M."/>
        </authorList>
    </citation>
    <scope>NUCLEOTIDE SEQUENCE [LARGE SCALE GENOMIC DNA]</scope>
    <source>
        <strain evidence="10 12">DSM 2261</strain>
    </source>
</reference>